<dbReference type="Pfam" id="PF13692">
    <property type="entry name" value="Glyco_trans_1_4"/>
    <property type="match status" value="1"/>
</dbReference>
<dbReference type="PANTHER" id="PTHR13036:SF0">
    <property type="entry name" value="CHITOBIOSYLDIPHOSPHODOLICHOL BETA-MANNOSYLTRANSFERASE"/>
    <property type="match status" value="1"/>
</dbReference>
<gene>
    <name evidence="10" type="ORF">OJ253_160</name>
</gene>
<dbReference type="GO" id="GO:0005789">
    <property type="term" value="C:endoplasmic reticulum membrane"/>
    <property type="evidence" value="ECO:0007669"/>
    <property type="project" value="UniProtKB-SubCell"/>
</dbReference>
<keyword evidence="7" id="KW-1133">Transmembrane helix</keyword>
<keyword evidence="5" id="KW-0812">Transmembrane</keyword>
<evidence type="ECO:0000313" key="10">
    <source>
        <dbReference type="EMBL" id="KAJ1613514.1"/>
    </source>
</evidence>
<evidence type="ECO:0000256" key="7">
    <source>
        <dbReference type="ARBA" id="ARBA00022989"/>
    </source>
</evidence>
<dbReference type="AlphaFoldDB" id="A0A9D5HW11"/>
<dbReference type="GO" id="GO:0000030">
    <property type="term" value="F:mannosyltransferase activity"/>
    <property type="evidence" value="ECO:0007669"/>
    <property type="project" value="InterPro"/>
</dbReference>
<comment type="caution">
    <text evidence="10">The sequence shown here is derived from an EMBL/GenBank/DDBJ whole genome shotgun (WGS) entry which is preliminary data.</text>
</comment>
<evidence type="ECO:0000256" key="5">
    <source>
        <dbReference type="ARBA" id="ARBA00022692"/>
    </source>
</evidence>
<comment type="subcellular location">
    <subcellularLocation>
        <location evidence="1">Endoplasmic reticulum membrane</location>
        <topology evidence="1">Single-pass membrane protein</topology>
    </subcellularLocation>
</comment>
<name>A0A9D5HW11_9CRYT</name>
<evidence type="ECO:0000256" key="6">
    <source>
        <dbReference type="ARBA" id="ARBA00022824"/>
    </source>
</evidence>
<dbReference type="SUPFAM" id="SSF53756">
    <property type="entry name" value="UDP-Glycosyltransferase/glycogen phosphorylase"/>
    <property type="match status" value="1"/>
</dbReference>
<dbReference type="Gene3D" id="3.40.50.2000">
    <property type="entry name" value="Glycogen Phosphorylase B"/>
    <property type="match status" value="1"/>
</dbReference>
<evidence type="ECO:0000256" key="8">
    <source>
        <dbReference type="ARBA" id="ARBA00023136"/>
    </source>
</evidence>
<evidence type="ECO:0000256" key="9">
    <source>
        <dbReference type="SAM" id="MobiDB-lite"/>
    </source>
</evidence>
<keyword evidence="4" id="KW-0808">Transferase</keyword>
<dbReference type="EMBL" id="JAPCXC010000002">
    <property type="protein sequence ID" value="KAJ1613514.1"/>
    <property type="molecule type" value="Genomic_DNA"/>
</dbReference>
<evidence type="ECO:0000256" key="4">
    <source>
        <dbReference type="ARBA" id="ARBA00022679"/>
    </source>
</evidence>
<keyword evidence="6" id="KW-0256">Endoplasmic reticulum</keyword>
<dbReference type="InterPro" id="IPR026051">
    <property type="entry name" value="ALG1-like"/>
</dbReference>
<reference evidence="10" key="1">
    <citation type="submission" date="2022-10" db="EMBL/GenBank/DDBJ databases">
        <title>Adaptive evolution leads to modifications in subtelomeric GC content in a zoonotic Cryptosporidium species.</title>
        <authorList>
            <person name="Li J."/>
            <person name="Feng Y."/>
            <person name="Xiao L."/>
        </authorList>
    </citation>
    <scope>NUCLEOTIDE SEQUENCE</scope>
    <source>
        <strain evidence="10">33844</strain>
    </source>
</reference>
<organism evidence="10">
    <name type="scientific">Cryptosporidium canis</name>
    <dbReference type="NCBI Taxonomy" id="195482"/>
    <lineage>
        <taxon>Eukaryota</taxon>
        <taxon>Sar</taxon>
        <taxon>Alveolata</taxon>
        <taxon>Apicomplexa</taxon>
        <taxon>Conoidasida</taxon>
        <taxon>Coccidia</taxon>
        <taxon>Eucoccidiorida</taxon>
        <taxon>Eimeriorina</taxon>
        <taxon>Cryptosporidiidae</taxon>
        <taxon>Cryptosporidium</taxon>
    </lineage>
</organism>
<evidence type="ECO:0000256" key="1">
    <source>
        <dbReference type="ARBA" id="ARBA00004389"/>
    </source>
</evidence>
<sequence>MFLFVLLVCFLVGSFLSISSLIFLVLVVIRTINKKRLNNYETTRNIAVLVVGDIGRSPRMQNHALCISKKFCSREEGQGRSNRLLKRSGSKDPDRLDDKVNNNHVYLVGYDDTMCISAITGDKNITILGIGKTVVDKYRKVLPMWAFLLIKLFEQSLKIFVAMIRIPNLSGILLQVPPSLPSIPIALLVSFIRGAPLIIDWHNYGHTLLLNDTKITPSSSIFRRIYQYLLVKNYEILEFSLGRLSHSAFCVSKAMQEDLKKRGIQATVVYDRPNDEFKPLESVFKRHSVLFKYFGQLEGGCNQEPVTTSTITDQTVLKNKEVRGKKHKHKSKECQKNTPNKKSKDVQIENNVTDNPSSINVQDVLLDTRLESVLDKPVILEEINKQLKDRVKTSAKNSSISGSLLEQEFLLEIKPDILEAISPNFKKQDLRQLLTRDDLFFDNSIFETSPVTELDITCDQIDNNISLKVQLRKNRPAVLITSTSWTPDEDFNLLLDGLIEYDGEVSRQAEKGDQSKKLPNILLIITGKGPNKQPWLEAASKTNMKHVEIKTVFVEADDYPRLLASSDLGISMHLSSSGLDLPMKVVDMLGAGIPVISFSYPTINELLKSDKAELFFSNSHELCSSLTNLLQGFDSSSEGSLFLSPNLHKILKSNSSRKRVNFYQEWSNTAIYHFDEMVI</sequence>
<proteinExistence type="predicted"/>
<feature type="region of interest" description="Disordered" evidence="9">
    <location>
        <begin position="321"/>
        <end position="354"/>
    </location>
</feature>
<dbReference type="PANTHER" id="PTHR13036">
    <property type="entry name" value="BETA1,4 MANNOSYLTRANSFERASE"/>
    <property type="match status" value="1"/>
</dbReference>
<evidence type="ECO:0000256" key="2">
    <source>
        <dbReference type="ARBA" id="ARBA00004922"/>
    </source>
</evidence>
<keyword evidence="3" id="KW-0328">Glycosyltransferase</keyword>
<evidence type="ECO:0000256" key="3">
    <source>
        <dbReference type="ARBA" id="ARBA00022676"/>
    </source>
</evidence>
<accession>A0A9D5HW11</accession>
<keyword evidence="8" id="KW-0472">Membrane</keyword>
<dbReference type="Proteomes" id="UP001067231">
    <property type="component" value="Unassembled WGS sequence"/>
</dbReference>
<protein>
    <submittedName>
        <fullName evidence="10">Oocyst wall protein 2</fullName>
    </submittedName>
</protein>
<comment type="pathway">
    <text evidence="2">Protein modification; protein glycosylation.</text>
</comment>
<dbReference type="OrthoDB" id="614844at2759"/>